<feature type="region of interest" description="Disordered" evidence="1">
    <location>
        <begin position="78"/>
        <end position="120"/>
    </location>
</feature>
<dbReference type="AlphaFoldDB" id="A0A136JGW4"/>
<reference evidence="3" key="1">
    <citation type="submission" date="2016-02" db="EMBL/GenBank/DDBJ databases">
        <title>Draft genome sequence of Microdochium bolleyi, a fungal endophyte of beachgrass.</title>
        <authorList>
            <consortium name="DOE Joint Genome Institute"/>
            <person name="David A.S."/>
            <person name="May G."/>
            <person name="Haridas S."/>
            <person name="Lim J."/>
            <person name="Wang M."/>
            <person name="Labutti K."/>
            <person name="Lipzen A."/>
            <person name="Barry K."/>
            <person name="Grigoriev I.V."/>
        </authorList>
    </citation>
    <scope>NUCLEOTIDE SEQUENCE [LARGE SCALE GENOMIC DNA]</scope>
    <source>
        <strain evidence="3">J235TASD1</strain>
    </source>
</reference>
<organism evidence="2 3">
    <name type="scientific">Microdochium bolleyi</name>
    <dbReference type="NCBI Taxonomy" id="196109"/>
    <lineage>
        <taxon>Eukaryota</taxon>
        <taxon>Fungi</taxon>
        <taxon>Dikarya</taxon>
        <taxon>Ascomycota</taxon>
        <taxon>Pezizomycotina</taxon>
        <taxon>Sordariomycetes</taxon>
        <taxon>Xylariomycetidae</taxon>
        <taxon>Xylariales</taxon>
        <taxon>Microdochiaceae</taxon>
        <taxon>Microdochium</taxon>
    </lineage>
</organism>
<dbReference type="EMBL" id="KQ964245">
    <property type="protein sequence ID" value="KXJ96397.1"/>
    <property type="molecule type" value="Genomic_DNA"/>
</dbReference>
<name>A0A136JGW4_9PEZI</name>
<dbReference type="InParanoid" id="A0A136JGW4"/>
<accession>A0A136JGW4</accession>
<evidence type="ECO:0000313" key="2">
    <source>
        <dbReference type="EMBL" id="KXJ96397.1"/>
    </source>
</evidence>
<evidence type="ECO:0000256" key="1">
    <source>
        <dbReference type="SAM" id="MobiDB-lite"/>
    </source>
</evidence>
<feature type="compositionally biased region" description="Low complexity" evidence="1">
    <location>
        <begin position="78"/>
        <end position="88"/>
    </location>
</feature>
<sequence length="143" mass="16059">MREAMRCGYRQRTRLSCKPHPSPLLAGYSCRSRAWQSSALRRVWKASGLVSSEYKTSPVPPTVEADLLDCPGLPSITSHHITSSHQQTNAHPSQLDSSLTRPSVDCASPRNSKTTSHTYTHTHTHTLTYTLRLFHTKNSHHSR</sequence>
<gene>
    <name evidence="2" type="ORF">Micbo1qcDRAFT_616</name>
</gene>
<protein>
    <submittedName>
        <fullName evidence="2">Uncharacterized protein</fullName>
    </submittedName>
</protein>
<feature type="compositionally biased region" description="Polar residues" evidence="1">
    <location>
        <begin position="89"/>
        <end position="101"/>
    </location>
</feature>
<dbReference type="Proteomes" id="UP000070501">
    <property type="component" value="Unassembled WGS sequence"/>
</dbReference>
<dbReference type="PROSITE" id="PS51257">
    <property type="entry name" value="PROKAR_LIPOPROTEIN"/>
    <property type="match status" value="1"/>
</dbReference>
<evidence type="ECO:0000313" key="3">
    <source>
        <dbReference type="Proteomes" id="UP000070501"/>
    </source>
</evidence>
<proteinExistence type="predicted"/>
<keyword evidence="3" id="KW-1185">Reference proteome</keyword>